<reference evidence="1 2" key="1">
    <citation type="journal article" date="2018" name="Science">
        <title>The opium poppy genome and morphinan production.</title>
        <authorList>
            <person name="Guo L."/>
            <person name="Winzer T."/>
            <person name="Yang X."/>
            <person name="Li Y."/>
            <person name="Ning Z."/>
            <person name="He Z."/>
            <person name="Teodor R."/>
            <person name="Lu Y."/>
            <person name="Bowser T.A."/>
            <person name="Graham I.A."/>
            <person name="Ye K."/>
        </authorList>
    </citation>
    <scope>NUCLEOTIDE SEQUENCE [LARGE SCALE GENOMIC DNA]</scope>
    <source>
        <strain evidence="2">cv. HN1</strain>
        <tissue evidence="1">Leaves</tissue>
    </source>
</reference>
<evidence type="ECO:0000313" key="2">
    <source>
        <dbReference type="Proteomes" id="UP000316621"/>
    </source>
</evidence>
<keyword evidence="2" id="KW-1185">Reference proteome</keyword>
<organism evidence="1 2">
    <name type="scientific">Papaver somniferum</name>
    <name type="common">Opium poppy</name>
    <dbReference type="NCBI Taxonomy" id="3469"/>
    <lineage>
        <taxon>Eukaryota</taxon>
        <taxon>Viridiplantae</taxon>
        <taxon>Streptophyta</taxon>
        <taxon>Embryophyta</taxon>
        <taxon>Tracheophyta</taxon>
        <taxon>Spermatophyta</taxon>
        <taxon>Magnoliopsida</taxon>
        <taxon>Ranunculales</taxon>
        <taxon>Papaveraceae</taxon>
        <taxon>Papaveroideae</taxon>
        <taxon>Papaver</taxon>
    </lineage>
</organism>
<name>A0A4Y7JTY1_PAPSO</name>
<dbReference type="EMBL" id="CM010719">
    <property type="protein sequence ID" value="RZC63502.1"/>
    <property type="molecule type" value="Genomic_DNA"/>
</dbReference>
<sequence length="73" mass="8258">MMVLIIPLISEADVKVVKLGYTLKIHHSNSSTSQVPLQKNKKTCDLIGIVWVGFIVRFLEGSSMRYHVLQSMQ</sequence>
<protein>
    <submittedName>
        <fullName evidence="1">Uncharacterized protein</fullName>
    </submittedName>
</protein>
<gene>
    <name evidence="1" type="ORF">C5167_025256</name>
</gene>
<evidence type="ECO:0000313" key="1">
    <source>
        <dbReference type="EMBL" id="RZC63502.1"/>
    </source>
</evidence>
<dbReference type="AlphaFoldDB" id="A0A4Y7JTY1"/>
<proteinExistence type="predicted"/>
<dbReference type="Proteomes" id="UP000316621">
    <property type="component" value="Chromosome 5"/>
</dbReference>
<accession>A0A4Y7JTY1</accession>
<dbReference type="Gramene" id="RZC63502">
    <property type="protein sequence ID" value="RZC63502"/>
    <property type="gene ID" value="C5167_025256"/>
</dbReference>